<keyword evidence="2" id="KW-1185">Reference proteome</keyword>
<organism evidence="1 2">
    <name type="scientific">Neophaeococcomyces mojaviensis</name>
    <dbReference type="NCBI Taxonomy" id="3383035"/>
    <lineage>
        <taxon>Eukaryota</taxon>
        <taxon>Fungi</taxon>
        <taxon>Dikarya</taxon>
        <taxon>Ascomycota</taxon>
        <taxon>Pezizomycotina</taxon>
        <taxon>Eurotiomycetes</taxon>
        <taxon>Chaetothyriomycetidae</taxon>
        <taxon>Chaetothyriales</taxon>
        <taxon>Chaetothyriales incertae sedis</taxon>
        <taxon>Neophaeococcomyces</taxon>
    </lineage>
</organism>
<dbReference type="EMBL" id="JAPDRQ010000150">
    <property type="protein sequence ID" value="KAJ9653555.1"/>
    <property type="molecule type" value="Genomic_DNA"/>
</dbReference>
<evidence type="ECO:0000313" key="2">
    <source>
        <dbReference type="Proteomes" id="UP001172386"/>
    </source>
</evidence>
<comment type="caution">
    <text evidence="1">The sequence shown here is derived from an EMBL/GenBank/DDBJ whole genome shotgun (WGS) entry which is preliminary data.</text>
</comment>
<gene>
    <name evidence="1" type="ORF">H2198_007275</name>
</gene>
<name>A0ACC3A0N0_9EURO</name>
<evidence type="ECO:0000313" key="1">
    <source>
        <dbReference type="EMBL" id="KAJ9653555.1"/>
    </source>
</evidence>
<protein>
    <submittedName>
        <fullName evidence="1">Uncharacterized protein</fullName>
    </submittedName>
</protein>
<proteinExistence type="predicted"/>
<sequence length="236" mass="25784">MLVAIGYSIKGVKKARKSYKKHQAEKEQKLLLERGELPDLQDPSRELDTTCQVDLERTKSNSAITSSSTSSASTASAEKALDNDPHFKEYMEQQRALYLHHHRSNPNPPSYNSVMEDVSSPHSSMNDSMGRSTLSPTSAGHCSCHECVRVNRSSTSRPTTPIPAMPELPTVGTSTIHSGVLTTPAISELGNTQIPIMKPTSHHDTTDITFELPGNLPAMLPETKQRTPTKLPAQAV</sequence>
<accession>A0ACC3A0N0</accession>
<dbReference type="Proteomes" id="UP001172386">
    <property type="component" value="Unassembled WGS sequence"/>
</dbReference>
<reference evidence="1" key="1">
    <citation type="submission" date="2022-10" db="EMBL/GenBank/DDBJ databases">
        <title>Culturing micro-colonial fungi from biological soil crusts in the Mojave desert and describing Neophaeococcomyces mojavensis, and introducing the new genera and species Taxawa tesnikishii.</title>
        <authorList>
            <person name="Kurbessoian T."/>
            <person name="Stajich J.E."/>
        </authorList>
    </citation>
    <scope>NUCLEOTIDE SEQUENCE</scope>
    <source>
        <strain evidence="1">JES_112</strain>
    </source>
</reference>